<gene>
    <name evidence="2" type="ORF">KDU71_12510</name>
</gene>
<dbReference type="SUPFAM" id="SSF54427">
    <property type="entry name" value="NTF2-like"/>
    <property type="match status" value="1"/>
</dbReference>
<reference evidence="2" key="2">
    <citation type="submission" date="2021-04" db="EMBL/GenBank/DDBJ databases">
        <authorList>
            <person name="Zhang T."/>
            <person name="Zhang Y."/>
            <person name="Lu D."/>
            <person name="Zuo D."/>
            <person name="Du Z."/>
        </authorList>
    </citation>
    <scope>NUCLEOTIDE SEQUENCE</scope>
    <source>
        <strain evidence="2">JR1</strain>
    </source>
</reference>
<evidence type="ECO:0000313" key="2">
    <source>
        <dbReference type="EMBL" id="MBR8536386.1"/>
    </source>
</evidence>
<dbReference type="InterPro" id="IPR027843">
    <property type="entry name" value="DUF4440"/>
</dbReference>
<comment type="caution">
    <text evidence="2">The sequence shown here is derived from an EMBL/GenBank/DDBJ whole genome shotgun (WGS) entry which is preliminary data.</text>
</comment>
<name>A0A941IX33_9BACT</name>
<evidence type="ECO:0000313" key="3">
    <source>
        <dbReference type="Proteomes" id="UP000679220"/>
    </source>
</evidence>
<feature type="domain" description="DUF4440" evidence="1">
    <location>
        <begin position="30"/>
        <end position="138"/>
    </location>
</feature>
<protein>
    <submittedName>
        <fullName evidence="2">Nuclear transport factor 2 family protein</fullName>
    </submittedName>
</protein>
<dbReference type="Gene3D" id="3.10.450.50">
    <property type="match status" value="1"/>
</dbReference>
<dbReference type="Proteomes" id="UP000679220">
    <property type="component" value="Unassembled WGS sequence"/>
</dbReference>
<sequence length="157" mass="17881">MMKTMTAKTKQQLLSSNEKAAISAEIMTFIQEMREGMSQLDAKAAFKNFITTPEFNYISIHGKILDHAGLIKEANEVFVPAQKAQYNFRVEHIKVLSRDTAVVTYISSGTFFFPDSTLHFPDCATSLVWVKREDGWKVLQMQESVQESEFVQTMLES</sequence>
<keyword evidence="3" id="KW-1185">Reference proteome</keyword>
<dbReference type="InterPro" id="IPR032710">
    <property type="entry name" value="NTF2-like_dom_sf"/>
</dbReference>
<dbReference type="Pfam" id="PF14534">
    <property type="entry name" value="DUF4440"/>
    <property type="match status" value="1"/>
</dbReference>
<proteinExistence type="predicted"/>
<organism evidence="2 3">
    <name type="scientific">Carboxylicivirga sediminis</name>
    <dbReference type="NCBI Taxonomy" id="2006564"/>
    <lineage>
        <taxon>Bacteria</taxon>
        <taxon>Pseudomonadati</taxon>
        <taxon>Bacteroidota</taxon>
        <taxon>Bacteroidia</taxon>
        <taxon>Marinilabiliales</taxon>
        <taxon>Marinilabiliaceae</taxon>
        <taxon>Carboxylicivirga</taxon>
    </lineage>
</organism>
<dbReference type="RefSeq" id="WP_212191417.1">
    <property type="nucleotide sequence ID" value="NZ_JAGTAR010000018.1"/>
</dbReference>
<dbReference type="EMBL" id="JAGTAR010000018">
    <property type="protein sequence ID" value="MBR8536386.1"/>
    <property type="molecule type" value="Genomic_DNA"/>
</dbReference>
<evidence type="ECO:0000259" key="1">
    <source>
        <dbReference type="Pfam" id="PF14534"/>
    </source>
</evidence>
<dbReference type="AlphaFoldDB" id="A0A941IX33"/>
<accession>A0A941IX33</accession>
<reference evidence="2" key="1">
    <citation type="journal article" date="2018" name="Int. J. Syst. Evol. Microbiol.">
        <title>Carboxylicivirga sediminis sp. nov., isolated from coastal sediment.</title>
        <authorList>
            <person name="Wang F.Q."/>
            <person name="Ren L.H."/>
            <person name="Zou R.J."/>
            <person name="Sun Y.Z."/>
            <person name="Liu X.J."/>
            <person name="Jiang F."/>
            <person name="Liu L.J."/>
        </authorList>
    </citation>
    <scope>NUCLEOTIDE SEQUENCE</scope>
    <source>
        <strain evidence="2">JR1</strain>
    </source>
</reference>